<accession>F4GID4</accession>
<dbReference type="SUPFAM" id="SSF81301">
    <property type="entry name" value="Nucleotidyltransferase"/>
    <property type="match status" value="1"/>
</dbReference>
<reference evidence="1 2" key="2">
    <citation type="journal article" date="2012" name="Stand. Genomic Sci.">
        <title>Complete genome sequence of the termite hindgut bacterium Spirochaeta coccoides type strain (SPN1(T)), reclassification in the genus Sphaerochaeta as Sphaerochaeta coccoides comb. nov. and emendations of the family Spirochaetaceae and the genus Sphaerochaeta.</title>
        <authorList>
            <person name="Abt B."/>
            <person name="Han C."/>
            <person name="Scheuner C."/>
            <person name="Lu M."/>
            <person name="Lapidus A."/>
            <person name="Nolan M."/>
            <person name="Lucas S."/>
            <person name="Hammon N."/>
            <person name="Deshpande S."/>
            <person name="Cheng J.F."/>
            <person name="Tapia R."/>
            <person name="Goodwin L.A."/>
            <person name="Pitluck S."/>
            <person name="Liolios K."/>
            <person name="Pagani I."/>
            <person name="Ivanova N."/>
            <person name="Mavromatis K."/>
            <person name="Mikhailova N."/>
            <person name="Huntemann M."/>
            <person name="Pati A."/>
            <person name="Chen A."/>
            <person name="Palaniappan K."/>
            <person name="Land M."/>
            <person name="Hauser L."/>
            <person name="Brambilla E.M."/>
            <person name="Rohde M."/>
            <person name="Spring S."/>
            <person name="Gronow S."/>
            <person name="Goker M."/>
            <person name="Woyke T."/>
            <person name="Bristow J."/>
            <person name="Eisen J.A."/>
            <person name="Markowitz V."/>
            <person name="Hugenholtz P."/>
            <person name="Kyrpides N.C."/>
            <person name="Klenk H.P."/>
            <person name="Detter J.C."/>
        </authorList>
    </citation>
    <scope>NUCLEOTIDE SEQUENCE [LARGE SCALE GENOMIC DNA]</scope>
    <source>
        <strain evidence="2">ATCC BAA-1237 / DSM 17374 / SPN1</strain>
    </source>
</reference>
<organism evidence="1 2">
    <name type="scientific">Parasphaerochaeta coccoides (strain ATCC BAA-1237 / DSM 17374 / SPN1)</name>
    <name type="common">Sphaerochaeta coccoides</name>
    <dbReference type="NCBI Taxonomy" id="760011"/>
    <lineage>
        <taxon>Bacteria</taxon>
        <taxon>Pseudomonadati</taxon>
        <taxon>Spirochaetota</taxon>
        <taxon>Spirochaetia</taxon>
        <taxon>Spirochaetales</taxon>
        <taxon>Sphaerochaetaceae</taxon>
        <taxon>Parasphaerochaeta</taxon>
    </lineage>
</organism>
<evidence type="ECO:0000313" key="1">
    <source>
        <dbReference type="EMBL" id="AEC01642.1"/>
    </source>
</evidence>
<dbReference type="KEGG" id="scc:Spico_0413"/>
<sequence length="194" mass="23314">MDRFDKILWIRERLSSLQISQNDISILGVCGSYGRCDFTPSSNIDIMYINKNLSLETKQRYVTGIFPNDVIRIHEFKNGNFFINEIDSIILRILFLSETIPFFCENSYWELYSRVSNSLLRTHINPQELVDYKLSKYDIIQVKKRERVQSIFPLQIRYVFYILEYENLDLQKKINNLPFLQKYEIIKNKKRFTL</sequence>
<dbReference type="STRING" id="760011.Spico_0413"/>
<dbReference type="EMBL" id="CP002659">
    <property type="protein sequence ID" value="AEC01642.1"/>
    <property type="molecule type" value="Genomic_DNA"/>
</dbReference>
<evidence type="ECO:0000313" key="2">
    <source>
        <dbReference type="Proteomes" id="UP000007939"/>
    </source>
</evidence>
<dbReference type="RefSeq" id="WP_013739038.1">
    <property type="nucleotide sequence ID" value="NC_015436.1"/>
</dbReference>
<dbReference type="AlphaFoldDB" id="F4GID4"/>
<dbReference type="Proteomes" id="UP000007939">
    <property type="component" value="Chromosome"/>
</dbReference>
<name>F4GID4_PARC1</name>
<gene>
    <name evidence="1" type="ordered locus">Spico_0413</name>
</gene>
<dbReference type="HOGENOM" id="CLU_1401659_0_0_12"/>
<protein>
    <submittedName>
        <fullName evidence="1">Uncharacterized protein</fullName>
    </submittedName>
</protein>
<keyword evidence="2" id="KW-1185">Reference proteome</keyword>
<reference evidence="2" key="1">
    <citation type="submission" date="2011-04" db="EMBL/GenBank/DDBJ databases">
        <title>The complete genome of Spirochaeta coccoides DSM 17374.</title>
        <authorList>
            <person name="Lucas S."/>
            <person name="Copeland A."/>
            <person name="Lapidus A."/>
            <person name="Bruce D."/>
            <person name="Goodwin L."/>
            <person name="Pitluck S."/>
            <person name="Peters L."/>
            <person name="Kyrpides N."/>
            <person name="Mavromatis K."/>
            <person name="Pagani I."/>
            <person name="Ivanova N."/>
            <person name="Ovchinnikova G."/>
            <person name="Lu M."/>
            <person name="Detter J.C."/>
            <person name="Tapia R."/>
            <person name="Han C."/>
            <person name="Land M."/>
            <person name="Hauser L."/>
            <person name="Markowitz V."/>
            <person name="Cheng J.-F."/>
            <person name="Hugenholtz P."/>
            <person name="Woyke T."/>
            <person name="Wu D."/>
            <person name="Spring S."/>
            <person name="Schroeder M."/>
            <person name="Brambilla E."/>
            <person name="Klenk H.-P."/>
            <person name="Eisen J.A."/>
        </authorList>
    </citation>
    <scope>NUCLEOTIDE SEQUENCE [LARGE SCALE GENOMIC DNA]</scope>
    <source>
        <strain evidence="2">ATCC BAA-1237 / DSM 17374 / SPN1</strain>
    </source>
</reference>
<proteinExistence type="predicted"/>
<dbReference type="InterPro" id="IPR043519">
    <property type="entry name" value="NT_sf"/>
</dbReference>